<keyword evidence="12" id="KW-0328">Glycosyltransferase</keyword>
<name>A0A380K627_9STRE</name>
<feature type="binding site" evidence="6">
    <location>
        <position position="521"/>
    </location>
    <ligand>
        <name>Ca(2+)</name>
        <dbReference type="ChEBI" id="CHEBI:29108"/>
        <label>2</label>
    </ligand>
</feature>
<feature type="binding site" evidence="6">
    <location>
        <position position="660"/>
    </location>
    <ligand>
        <name>Ca(2+)</name>
        <dbReference type="ChEBI" id="CHEBI:29108"/>
        <label>1</label>
    </ligand>
</feature>
<dbReference type="GO" id="GO:0050053">
    <property type="term" value="F:levansucrase activity"/>
    <property type="evidence" value="ECO:0007669"/>
    <property type="project" value="UniProtKB-EC"/>
</dbReference>
<evidence type="ECO:0000256" key="5">
    <source>
        <dbReference type="PIRSR" id="PIRSR603469-2"/>
    </source>
</evidence>
<feature type="region of interest" description="Disordered" evidence="9">
    <location>
        <begin position="73"/>
        <end position="161"/>
    </location>
</feature>
<dbReference type="GO" id="GO:0009758">
    <property type="term" value="P:carbohydrate utilization"/>
    <property type="evidence" value="ECO:0007669"/>
    <property type="project" value="InterPro"/>
</dbReference>
<keyword evidence="10" id="KW-0812">Transmembrane</keyword>
<comment type="similarity">
    <text evidence="1 8">Belongs to the glycosyl hydrolase 68 family.</text>
</comment>
<keyword evidence="10" id="KW-0472">Membrane</keyword>
<evidence type="ECO:0000256" key="9">
    <source>
        <dbReference type="SAM" id="MobiDB-lite"/>
    </source>
</evidence>
<comment type="cofactor">
    <cofactor evidence="6">
        <name>Ca(2+)</name>
        <dbReference type="ChEBI" id="CHEBI:29108"/>
    </cofactor>
</comment>
<evidence type="ECO:0000256" key="3">
    <source>
        <dbReference type="ARBA" id="ARBA00022837"/>
    </source>
</evidence>
<feature type="active site" description="Proton donor/acceptor" evidence="4">
    <location>
        <position position="524"/>
    </location>
</feature>
<evidence type="ECO:0000256" key="6">
    <source>
        <dbReference type="PIRSR" id="PIRSR603469-3"/>
    </source>
</evidence>
<sequence>MAYSRLARLQAEQAMKQEKRKYSIRKVSTIGATSALIGSLVFISTQAKADEATTAQTETQVVVDNAAQTTDQTADVDNAATATSTAAETPAATSTTTASTEEAPVASTAASASEENNTTSETAEATATSETTDTTATTETATTVKENDEKANATDTSKADKAQATAEVDKIAVDENGLTEQAKKIAEEAGLDIAKLTDAQKTALNKIYMDSTAETGTQMTYKQFQEIADTLLAQDERYAIPYFNAAAIKNMKAATTVDAQTKQVADLDVWDSWPVQDVKTGEVVNWNGYQLVVAMMGIPNTNDNHLYLLYNDYKDNNFDNWRNAGSIFGYGLDAITQQWSGSAIVNSDGTIQLYYTNVDTSDNNSNNQMLATATLTLAVENGQVVIKSVDNNRILTPKGGDGYYYQSYKQWRATFTGADNIAMRDPHVIEDEDGQRYLVFEASTGTQNYQGENQIYNWKNYGGDAAFNVSSLFDILANKDMYERSSFANAAIGIVRLTGNEKTPSIAQYYTPLLSATMVSDEIERPNVVKLGGKYYLFAASRLNHGSNDIAWNKANEEVGDNVVMLGYVSDKLTSGYKPLNKSGVVLTASVPADWRTATYSYYAVPVEGSDDTLLVTAYMTNRNEVAGKGKNSTWAPSFLIQILPDGTTRVLAKMTEQGDWIWDASSETQTTVGTFETSYLPGENDGYIDWNLIGGYNLKPHMPYKPTDPTTQHTPEDPDKPDTPTPDSPTPNTPTIPNKGQGKVPNVPAVAKAGILPTTSDSDNSLVATIGFAILASMTAYVAYGGYKRKYQ</sequence>
<gene>
    <name evidence="12" type="primary">sacB</name>
    <name evidence="12" type="ORF">NCTC12224_00833</name>
</gene>
<feature type="binding site" evidence="5">
    <location>
        <position position="340"/>
    </location>
    <ligand>
        <name>substrate</name>
    </ligand>
</feature>
<evidence type="ECO:0000256" key="1">
    <source>
        <dbReference type="ARBA" id="ARBA00006775"/>
    </source>
</evidence>
<keyword evidence="10" id="KW-1133">Transmembrane helix</keyword>
<feature type="compositionally biased region" description="Pro residues" evidence="9">
    <location>
        <begin position="724"/>
        <end position="735"/>
    </location>
</feature>
<feature type="compositionally biased region" description="Basic and acidic residues" evidence="9">
    <location>
        <begin position="145"/>
        <end position="161"/>
    </location>
</feature>
<dbReference type="AlphaFoldDB" id="A0A380K627"/>
<evidence type="ECO:0000256" key="7">
    <source>
        <dbReference type="PIRSR" id="PIRSR603469-4"/>
    </source>
</evidence>
<evidence type="ECO:0000313" key="13">
    <source>
        <dbReference type="Proteomes" id="UP000254924"/>
    </source>
</evidence>
<dbReference type="GO" id="GO:0046872">
    <property type="term" value="F:metal ion binding"/>
    <property type="evidence" value="ECO:0007669"/>
    <property type="project" value="UniProtKB-KW"/>
</dbReference>
<dbReference type="NCBIfam" id="TIGR01168">
    <property type="entry name" value="YSIRK_signal"/>
    <property type="match status" value="1"/>
</dbReference>
<dbReference type="InterPro" id="IPR003469">
    <property type="entry name" value="Glyco_hydro_68"/>
</dbReference>
<dbReference type="SUPFAM" id="SSF75005">
    <property type="entry name" value="Arabinanase/levansucrase/invertase"/>
    <property type="match status" value="1"/>
</dbReference>
<dbReference type="CDD" id="cd08997">
    <property type="entry name" value="GH68"/>
    <property type="match status" value="1"/>
</dbReference>
<evidence type="ECO:0000256" key="2">
    <source>
        <dbReference type="ARBA" id="ARBA00022729"/>
    </source>
</evidence>
<dbReference type="Pfam" id="PF02435">
    <property type="entry name" value="Glyco_hydro_68"/>
    <property type="match status" value="1"/>
</dbReference>
<keyword evidence="2" id="KW-0732">Signal</keyword>
<feature type="compositionally biased region" description="Low complexity" evidence="9">
    <location>
        <begin position="73"/>
        <end position="143"/>
    </location>
</feature>
<evidence type="ECO:0000256" key="4">
    <source>
        <dbReference type="PIRSR" id="PIRSR603469-1"/>
    </source>
</evidence>
<feature type="binding site" evidence="6">
    <location>
        <position position="662"/>
    </location>
    <ligand>
        <name>Ca(2+)</name>
        <dbReference type="ChEBI" id="CHEBI:29108"/>
        <label>1</label>
    </ligand>
</feature>
<keyword evidence="3 6" id="KW-0106">Calcium</keyword>
<feature type="binding site" evidence="5">
    <location>
        <begin position="424"/>
        <end position="425"/>
    </location>
    <ligand>
        <name>substrate</name>
    </ligand>
</feature>
<feature type="binding site" evidence="5">
    <location>
        <position position="270"/>
    </location>
    <ligand>
        <name>substrate</name>
    </ligand>
</feature>
<dbReference type="Proteomes" id="UP000254924">
    <property type="component" value="Unassembled WGS sequence"/>
</dbReference>
<feature type="active site" description="Nucleophile" evidence="4">
    <location>
        <position position="271"/>
    </location>
</feature>
<proteinExistence type="inferred from homology"/>
<feature type="site" description="Transition state stabilizer" evidence="7">
    <location>
        <position position="425"/>
    </location>
</feature>
<reference evidence="12 13" key="1">
    <citation type="submission" date="2018-06" db="EMBL/GenBank/DDBJ databases">
        <authorList>
            <consortium name="Pathogen Informatics"/>
            <person name="Doyle S."/>
        </authorList>
    </citation>
    <scope>NUCLEOTIDE SEQUENCE [LARGE SCALE GENOMIC DNA]</scope>
    <source>
        <strain evidence="12 13">NCTC12224</strain>
    </source>
</reference>
<feature type="region of interest" description="Disordered" evidence="9">
    <location>
        <begin position="702"/>
        <end position="747"/>
    </location>
</feature>
<dbReference type="EMBL" id="UHFN01000007">
    <property type="protein sequence ID" value="SUN60358.1"/>
    <property type="molecule type" value="Genomic_DNA"/>
</dbReference>
<feature type="binding site" evidence="6">
    <location>
        <position position="667"/>
    </location>
    <ligand>
        <name>Ca(2+)</name>
        <dbReference type="ChEBI" id="CHEBI:29108"/>
        <label>1</label>
    </ligand>
</feature>
<feature type="binding site" evidence="5">
    <location>
        <begin position="522"/>
        <end position="524"/>
    </location>
    <ligand>
        <name>substrate</name>
    </ligand>
</feature>
<protein>
    <submittedName>
        <fullName evidence="12">Beta-D-fructosyltransferase</fullName>
        <ecNumber evidence="12">2.4.1.10</ecNumber>
    </submittedName>
</protein>
<feature type="binding site" evidence="5">
    <location>
        <position position="542"/>
    </location>
    <ligand>
        <name>substrate</name>
    </ligand>
</feature>
<feature type="domain" description="YSIRK Gram-positive signal peptide" evidence="11">
    <location>
        <begin position="18"/>
        <end position="42"/>
    </location>
</feature>
<feature type="binding site" evidence="6">
    <location>
        <position position="489"/>
    </location>
    <ligand>
        <name>Ca(2+)</name>
        <dbReference type="ChEBI" id="CHEBI:29108"/>
        <label>2</label>
    </ligand>
</feature>
<feature type="binding site" evidence="6">
    <location>
        <position position="419"/>
    </location>
    <ligand>
        <name>Ca(2+)</name>
        <dbReference type="ChEBI" id="CHEBI:29108"/>
        <label>2</label>
    </ligand>
</feature>
<evidence type="ECO:0000313" key="12">
    <source>
        <dbReference type="EMBL" id="SUN60358.1"/>
    </source>
</evidence>
<dbReference type="Gene3D" id="2.115.10.20">
    <property type="entry name" value="Glycosyl hydrolase domain, family 43"/>
    <property type="match status" value="1"/>
</dbReference>
<dbReference type="EC" id="2.4.1.10" evidence="12"/>
<feature type="binding site" evidence="6">
    <location>
        <position position="316"/>
    </location>
    <ligand>
        <name>Ca(2+)</name>
        <dbReference type="ChEBI" id="CHEBI:29108"/>
        <label>1</label>
    </ligand>
</feature>
<feature type="transmembrane region" description="Helical" evidence="10">
    <location>
        <begin position="767"/>
        <end position="788"/>
    </location>
</feature>
<dbReference type="Pfam" id="PF04650">
    <property type="entry name" value="YSIRK_signal"/>
    <property type="match status" value="1"/>
</dbReference>
<keyword evidence="12" id="KW-0808">Transferase</keyword>
<evidence type="ECO:0000256" key="10">
    <source>
        <dbReference type="SAM" id="Phobius"/>
    </source>
</evidence>
<feature type="binding site" evidence="6">
    <location>
        <position position="450"/>
    </location>
    <ligand>
        <name>Ca(2+)</name>
        <dbReference type="ChEBI" id="CHEBI:29108"/>
        <label>2</label>
    </ligand>
</feature>
<keyword evidence="6" id="KW-0479">Metal-binding</keyword>
<dbReference type="InterPro" id="IPR005877">
    <property type="entry name" value="YSIRK_signal_dom"/>
</dbReference>
<accession>A0A380K627</accession>
<keyword evidence="13" id="KW-1185">Reference proteome</keyword>
<evidence type="ECO:0000259" key="11">
    <source>
        <dbReference type="Pfam" id="PF04650"/>
    </source>
</evidence>
<evidence type="ECO:0000256" key="8">
    <source>
        <dbReference type="RuleBase" id="RU361220"/>
    </source>
</evidence>
<organism evidence="12 13">
    <name type="scientific">Streptococcus hyointestinalis</name>
    <dbReference type="NCBI Taxonomy" id="1337"/>
    <lineage>
        <taxon>Bacteria</taxon>
        <taxon>Bacillati</taxon>
        <taxon>Bacillota</taxon>
        <taxon>Bacilli</taxon>
        <taxon>Lactobacillales</taxon>
        <taxon>Streptococcaceae</taxon>
        <taxon>Streptococcus</taxon>
    </lineage>
</organism>
<dbReference type="InterPro" id="IPR023296">
    <property type="entry name" value="Glyco_hydro_beta-prop_sf"/>
</dbReference>